<dbReference type="SMART" id="SM00049">
    <property type="entry name" value="DEP"/>
    <property type="match status" value="1"/>
</dbReference>
<keyword evidence="3" id="KW-1185">Reference proteome</keyword>
<proteinExistence type="predicted"/>
<reference evidence="2 3" key="1">
    <citation type="journal article" date="2018" name="G3 (Bethesda)">
        <title>Phylogenetic and Phylogenomic Definition of Rhizopus Species.</title>
        <authorList>
            <person name="Gryganskyi A.P."/>
            <person name="Golan J."/>
            <person name="Dolatabadi S."/>
            <person name="Mondo S."/>
            <person name="Robb S."/>
            <person name="Idnurm A."/>
            <person name="Muszewska A."/>
            <person name="Steczkiewicz K."/>
            <person name="Masonjones S."/>
            <person name="Liao H.L."/>
            <person name="Gajdeczka M.T."/>
            <person name="Anike F."/>
            <person name="Vuek A."/>
            <person name="Anishchenko I.M."/>
            <person name="Voigt K."/>
            <person name="de Hoog G.S."/>
            <person name="Smith M.E."/>
            <person name="Heitman J."/>
            <person name="Vilgalys R."/>
            <person name="Stajich J.E."/>
        </authorList>
    </citation>
    <scope>NUCLEOTIDE SEQUENCE [LARGE SCALE GENOMIC DNA]</scope>
    <source>
        <strain evidence="2 3">LSU 92-RS-03</strain>
    </source>
</reference>
<dbReference type="Proteomes" id="UP000253551">
    <property type="component" value="Unassembled WGS sequence"/>
</dbReference>
<organism evidence="2 3">
    <name type="scientific">Rhizopus stolonifer</name>
    <name type="common">Rhizopus nigricans</name>
    <dbReference type="NCBI Taxonomy" id="4846"/>
    <lineage>
        <taxon>Eukaryota</taxon>
        <taxon>Fungi</taxon>
        <taxon>Fungi incertae sedis</taxon>
        <taxon>Mucoromycota</taxon>
        <taxon>Mucoromycotina</taxon>
        <taxon>Mucoromycetes</taxon>
        <taxon>Mucorales</taxon>
        <taxon>Mucorineae</taxon>
        <taxon>Rhizopodaceae</taxon>
        <taxon>Rhizopus</taxon>
    </lineage>
</organism>
<comment type="caution">
    <text evidence="2">The sequence shown here is derived from an EMBL/GenBank/DDBJ whole genome shotgun (WGS) entry which is preliminary data.</text>
</comment>
<dbReference type="GO" id="GO:0035556">
    <property type="term" value="P:intracellular signal transduction"/>
    <property type="evidence" value="ECO:0007669"/>
    <property type="project" value="InterPro"/>
</dbReference>
<feature type="non-terminal residue" evidence="2">
    <location>
        <position position="318"/>
    </location>
</feature>
<dbReference type="InterPro" id="IPR036388">
    <property type="entry name" value="WH-like_DNA-bd_sf"/>
</dbReference>
<name>A0A367IL29_RHIST</name>
<dbReference type="InterPro" id="IPR000591">
    <property type="entry name" value="DEP_dom"/>
</dbReference>
<dbReference type="PANTHER" id="PTHR46572">
    <property type="entry name" value="RHO1 GDP-GTP EXCHANGE PROTEIN 1-RELATED"/>
    <property type="match status" value="1"/>
</dbReference>
<dbReference type="PANTHER" id="PTHR46572:SF2">
    <property type="entry name" value="RHO1 GDP-GTP EXCHANGE PROTEIN 1-RELATED"/>
    <property type="match status" value="1"/>
</dbReference>
<sequence length="318" mass="36502">MSECSQTNLTPAEAVRKKYYLTFEEKTAKEENQTTLYEPKSDQEPKIVLNNNCEYRKTMIRRNSSKLLMKLSKSTAPMRAKLSTLSPSKSQLDHLWASSSSTLTRPIRKSAESVHHLSLYRKNRNHSKNERSQSFSFDHHKPSTTTLTCTYPALLSKVAESFKESIVVSNRAKDSIIYHDVFDGKDAVDKLVSIIKTTDRDLAILIGRALDQQKYFNDVNYEHRLRDSDKELYQFKDMSNIPTKKKWSDGKKDLKKMGLPNGVFTIMTRCYSPTCTSNNTCYSISCPRNLYKDCNTTKDGKLKLARSISQNSLTMEKK</sequence>
<dbReference type="Gene3D" id="1.10.10.10">
    <property type="entry name" value="Winged helix-like DNA-binding domain superfamily/Winged helix DNA-binding domain"/>
    <property type="match status" value="1"/>
</dbReference>
<dbReference type="EMBL" id="PJQM01007289">
    <property type="protein sequence ID" value="RCH78379.1"/>
    <property type="molecule type" value="Genomic_DNA"/>
</dbReference>
<protein>
    <submittedName>
        <fullName evidence="2">RHO1 GDP-GTP exchange protein 2</fullName>
    </submittedName>
</protein>
<dbReference type="PROSITE" id="PS50186">
    <property type="entry name" value="DEP"/>
    <property type="match status" value="1"/>
</dbReference>
<dbReference type="OrthoDB" id="2272012at2759"/>
<evidence type="ECO:0000313" key="3">
    <source>
        <dbReference type="Proteomes" id="UP000253551"/>
    </source>
</evidence>
<evidence type="ECO:0000259" key="1">
    <source>
        <dbReference type="PROSITE" id="PS50186"/>
    </source>
</evidence>
<dbReference type="InterPro" id="IPR052233">
    <property type="entry name" value="Rho-type_GEFs"/>
</dbReference>
<accession>A0A367IL29</accession>
<dbReference type="STRING" id="4846.A0A367IL29"/>
<gene>
    <name evidence="2" type="primary">ROM2_2</name>
    <name evidence="2" type="ORF">CU098_001141</name>
</gene>
<dbReference type="SUPFAM" id="SSF46785">
    <property type="entry name" value="Winged helix' DNA-binding domain"/>
    <property type="match status" value="1"/>
</dbReference>
<dbReference type="AlphaFoldDB" id="A0A367IL29"/>
<dbReference type="InterPro" id="IPR036390">
    <property type="entry name" value="WH_DNA-bd_sf"/>
</dbReference>
<feature type="domain" description="DEP" evidence="1">
    <location>
        <begin position="162"/>
        <end position="237"/>
    </location>
</feature>
<dbReference type="Pfam" id="PF00610">
    <property type="entry name" value="DEP"/>
    <property type="match status" value="1"/>
</dbReference>
<evidence type="ECO:0000313" key="2">
    <source>
        <dbReference type="EMBL" id="RCH78379.1"/>
    </source>
</evidence>